<protein>
    <submittedName>
        <fullName evidence="1">Uncharacterized protein</fullName>
    </submittedName>
</protein>
<dbReference type="EMBL" id="SKBM01000026">
    <property type="protein sequence ID" value="TCZ55599.1"/>
    <property type="molecule type" value="Genomic_DNA"/>
</dbReference>
<name>A0A4R4D8C3_9PROT</name>
<proteinExistence type="predicted"/>
<dbReference type="Proteomes" id="UP000295023">
    <property type="component" value="Unassembled WGS sequence"/>
</dbReference>
<organism evidence="1 2">
    <name type="scientific">Roseicella aquatilis</name>
    <dbReference type="NCBI Taxonomy" id="2527868"/>
    <lineage>
        <taxon>Bacteria</taxon>
        <taxon>Pseudomonadati</taxon>
        <taxon>Pseudomonadota</taxon>
        <taxon>Alphaproteobacteria</taxon>
        <taxon>Acetobacterales</taxon>
        <taxon>Roseomonadaceae</taxon>
        <taxon>Roseicella</taxon>
    </lineage>
</organism>
<keyword evidence="2" id="KW-1185">Reference proteome</keyword>
<comment type="caution">
    <text evidence="1">The sequence shown here is derived from an EMBL/GenBank/DDBJ whole genome shotgun (WGS) entry which is preliminary data.</text>
</comment>
<gene>
    <name evidence="1" type="ORF">EXY23_21365</name>
</gene>
<evidence type="ECO:0000313" key="1">
    <source>
        <dbReference type="EMBL" id="TCZ55599.1"/>
    </source>
</evidence>
<reference evidence="1 2" key="1">
    <citation type="submission" date="2019-03" db="EMBL/GenBank/DDBJ databases">
        <title>Paracraurococcus aquatilis NE82 genome sequence.</title>
        <authorList>
            <person name="Zhao Y."/>
            <person name="Du Z."/>
        </authorList>
    </citation>
    <scope>NUCLEOTIDE SEQUENCE [LARGE SCALE GENOMIC DNA]</scope>
    <source>
        <strain evidence="1 2">NE82</strain>
    </source>
</reference>
<accession>A0A4R4D8C3</accession>
<dbReference type="AlphaFoldDB" id="A0A4R4D8C3"/>
<evidence type="ECO:0000313" key="2">
    <source>
        <dbReference type="Proteomes" id="UP000295023"/>
    </source>
</evidence>
<dbReference type="RefSeq" id="WP_132294433.1">
    <property type="nucleotide sequence ID" value="NZ_SKBM01000026.1"/>
</dbReference>
<sequence length="66" mass="7131">MGGSFRMKIAGLCRTGATRHNDAVALRFCDTVATFRVAARRPDRLRGGVAAVAAAAPWREETRSAR</sequence>